<accession>A0A1M5X1H5</accession>
<evidence type="ECO:0000256" key="1">
    <source>
        <dbReference type="SAM" id="SignalP"/>
    </source>
</evidence>
<reference evidence="3 4" key="1">
    <citation type="submission" date="2016-11" db="EMBL/GenBank/DDBJ databases">
        <authorList>
            <person name="Jaros S."/>
            <person name="Januszkiewicz K."/>
            <person name="Wedrychowicz H."/>
        </authorList>
    </citation>
    <scope>NUCLEOTIDE SEQUENCE [LARGE SCALE GENOMIC DNA]</scope>
    <source>
        <strain evidence="3 4">DSM 6191</strain>
    </source>
</reference>
<dbReference type="GO" id="GO:0016810">
    <property type="term" value="F:hydrolase activity, acting on carbon-nitrogen (but not peptide) bonds"/>
    <property type="evidence" value="ECO:0007669"/>
    <property type="project" value="InterPro"/>
</dbReference>
<dbReference type="RefSeq" id="WP_242950084.1">
    <property type="nucleotide sequence ID" value="NZ_FQXU01000004.1"/>
</dbReference>
<evidence type="ECO:0000313" key="4">
    <source>
        <dbReference type="Proteomes" id="UP000184241"/>
    </source>
</evidence>
<name>A0A1M5X1H5_9CLOT</name>
<dbReference type="InterPro" id="IPR011330">
    <property type="entry name" value="Glyco_hydro/deAcase_b/a-brl"/>
</dbReference>
<feature type="signal peptide" evidence="1">
    <location>
        <begin position="1"/>
        <end position="23"/>
    </location>
</feature>
<dbReference type="EMBL" id="FQXU01000004">
    <property type="protein sequence ID" value="SHH93669.1"/>
    <property type="molecule type" value="Genomic_DNA"/>
</dbReference>
<dbReference type="PANTHER" id="PTHR10587:SF125">
    <property type="entry name" value="POLYSACCHARIDE DEACETYLASE YHEN-RELATED"/>
    <property type="match status" value="1"/>
</dbReference>
<sequence length="233" mass="27048">MSKIKFLILFIVALLLNSNIVFAEELSKENPQKTIYLTFDDGPTKLSNDILNILKEENVKATFFVIGEQIKDNKETLIRMNNDGHSIGLHSYTHKRENLYLSKASFLSEMKKTQSEIKDLIGLETNILRFPFGCNNISYKINNSMVELLHEENLKIYDWTQDSGDGANYNLEPNKIFKNSISEKDSIILLLHCSNKHKNTVKALPYIIKYYKEKGYTFKTIDEQTKEQFHIIK</sequence>
<gene>
    <name evidence="3" type="ORF">SAMN02745941_01371</name>
</gene>
<dbReference type="PANTHER" id="PTHR10587">
    <property type="entry name" value="GLYCOSYL TRANSFERASE-RELATED"/>
    <property type="match status" value="1"/>
</dbReference>
<organism evidence="3 4">
    <name type="scientific">Clostridium intestinale DSM 6191</name>
    <dbReference type="NCBI Taxonomy" id="1121320"/>
    <lineage>
        <taxon>Bacteria</taxon>
        <taxon>Bacillati</taxon>
        <taxon>Bacillota</taxon>
        <taxon>Clostridia</taxon>
        <taxon>Eubacteriales</taxon>
        <taxon>Clostridiaceae</taxon>
        <taxon>Clostridium</taxon>
    </lineage>
</organism>
<dbReference type="AlphaFoldDB" id="A0A1M5X1H5"/>
<dbReference type="Proteomes" id="UP000184241">
    <property type="component" value="Unassembled WGS sequence"/>
</dbReference>
<dbReference type="InterPro" id="IPR050248">
    <property type="entry name" value="Polysacc_deacetylase_ArnD"/>
</dbReference>
<dbReference type="GO" id="GO:0005975">
    <property type="term" value="P:carbohydrate metabolic process"/>
    <property type="evidence" value="ECO:0007669"/>
    <property type="project" value="InterPro"/>
</dbReference>
<dbReference type="Pfam" id="PF01522">
    <property type="entry name" value="Polysacc_deac_1"/>
    <property type="match status" value="1"/>
</dbReference>
<evidence type="ECO:0000259" key="2">
    <source>
        <dbReference type="PROSITE" id="PS51677"/>
    </source>
</evidence>
<dbReference type="CDD" id="cd10944">
    <property type="entry name" value="CE4_SmPgdA_like"/>
    <property type="match status" value="1"/>
</dbReference>
<dbReference type="PROSITE" id="PS51677">
    <property type="entry name" value="NODB"/>
    <property type="match status" value="1"/>
</dbReference>
<dbReference type="SUPFAM" id="SSF88713">
    <property type="entry name" value="Glycoside hydrolase/deacetylase"/>
    <property type="match status" value="1"/>
</dbReference>
<feature type="domain" description="NodB homology" evidence="2">
    <location>
        <begin position="33"/>
        <end position="219"/>
    </location>
</feature>
<feature type="chain" id="PRO_5012025293" evidence="1">
    <location>
        <begin position="24"/>
        <end position="233"/>
    </location>
</feature>
<dbReference type="InterPro" id="IPR002509">
    <property type="entry name" value="NODB_dom"/>
</dbReference>
<dbReference type="Gene3D" id="3.20.20.370">
    <property type="entry name" value="Glycoside hydrolase/deacetylase"/>
    <property type="match status" value="1"/>
</dbReference>
<proteinExistence type="predicted"/>
<keyword evidence="1" id="KW-0732">Signal</keyword>
<evidence type="ECO:0000313" key="3">
    <source>
        <dbReference type="EMBL" id="SHH93669.1"/>
    </source>
</evidence>
<protein>
    <submittedName>
        <fullName evidence="3">Peptidoglycan/xylan/chitin deacetylase, PgdA/CDA1 family</fullName>
    </submittedName>
</protein>